<dbReference type="EMBL" id="JAGTJS010000008">
    <property type="protein sequence ID" value="KAH7260018.1"/>
    <property type="molecule type" value="Genomic_DNA"/>
</dbReference>
<dbReference type="Proteomes" id="UP000736672">
    <property type="component" value="Unassembled WGS sequence"/>
</dbReference>
<comment type="caution">
    <text evidence="2">The sequence shown here is derived from an EMBL/GenBank/DDBJ whole genome shotgun (WGS) entry which is preliminary data.</text>
</comment>
<name>A0A9P9HN51_FUSSL</name>
<keyword evidence="1" id="KW-0472">Membrane</keyword>
<accession>A0A9P9HN51</accession>
<dbReference type="AlphaFoldDB" id="A0A9P9HN51"/>
<reference evidence="2" key="1">
    <citation type="journal article" date="2021" name="Nat. Commun.">
        <title>Genetic determinants of endophytism in the Arabidopsis root mycobiome.</title>
        <authorList>
            <person name="Mesny F."/>
            <person name="Miyauchi S."/>
            <person name="Thiergart T."/>
            <person name="Pickel B."/>
            <person name="Atanasova L."/>
            <person name="Karlsson M."/>
            <person name="Huettel B."/>
            <person name="Barry K.W."/>
            <person name="Haridas S."/>
            <person name="Chen C."/>
            <person name="Bauer D."/>
            <person name="Andreopoulos W."/>
            <person name="Pangilinan J."/>
            <person name="LaButti K."/>
            <person name="Riley R."/>
            <person name="Lipzen A."/>
            <person name="Clum A."/>
            <person name="Drula E."/>
            <person name="Henrissat B."/>
            <person name="Kohler A."/>
            <person name="Grigoriev I.V."/>
            <person name="Martin F.M."/>
            <person name="Hacquard S."/>
        </authorList>
    </citation>
    <scope>NUCLEOTIDE SEQUENCE</scope>
    <source>
        <strain evidence="2">FSSC 5 MPI-SDFR-AT-0091</strain>
    </source>
</reference>
<evidence type="ECO:0000256" key="1">
    <source>
        <dbReference type="SAM" id="Phobius"/>
    </source>
</evidence>
<protein>
    <submittedName>
        <fullName evidence="2">Uncharacterized protein</fullName>
    </submittedName>
</protein>
<keyword evidence="1" id="KW-1133">Transmembrane helix</keyword>
<dbReference type="OrthoDB" id="5037502at2759"/>
<gene>
    <name evidence="2" type="ORF">B0J15DRAFT_524882</name>
</gene>
<sequence length="247" mass="28205">MDHTVQNDGGNALVPFTHPHHEDLVDARRNNGRPFFRGMVVEGTDVEVVSLGPDLKADFDFRRQFAKLFLVTHILAFETYARAMISASEPGVSRTFWYLARYMGRVQERIFIKNSLDAIRQLSIMCRIINVLEVHHKRTKPGIDHFNLGTGLAVVCFSAFFFASDGFFACILLGFAVLHMIILFYPIVAHLFLGLMLREAKKIVDKVVQNAKKGRVTKADIEALDDWKFRFLKYVAPDQRNFINIAL</sequence>
<feature type="transmembrane region" description="Helical" evidence="1">
    <location>
        <begin position="169"/>
        <end position="193"/>
    </location>
</feature>
<keyword evidence="1" id="KW-0812">Transmembrane</keyword>
<organism evidence="2 3">
    <name type="scientific">Fusarium solani</name>
    <name type="common">Filamentous fungus</name>
    <dbReference type="NCBI Taxonomy" id="169388"/>
    <lineage>
        <taxon>Eukaryota</taxon>
        <taxon>Fungi</taxon>
        <taxon>Dikarya</taxon>
        <taxon>Ascomycota</taxon>
        <taxon>Pezizomycotina</taxon>
        <taxon>Sordariomycetes</taxon>
        <taxon>Hypocreomycetidae</taxon>
        <taxon>Hypocreales</taxon>
        <taxon>Nectriaceae</taxon>
        <taxon>Fusarium</taxon>
        <taxon>Fusarium solani species complex</taxon>
    </lineage>
</organism>
<keyword evidence="3" id="KW-1185">Reference proteome</keyword>
<evidence type="ECO:0000313" key="3">
    <source>
        <dbReference type="Proteomes" id="UP000736672"/>
    </source>
</evidence>
<feature type="transmembrane region" description="Helical" evidence="1">
    <location>
        <begin position="146"/>
        <end position="163"/>
    </location>
</feature>
<proteinExistence type="predicted"/>
<evidence type="ECO:0000313" key="2">
    <source>
        <dbReference type="EMBL" id="KAH7260018.1"/>
    </source>
</evidence>